<feature type="transmembrane region" description="Helical" evidence="6">
    <location>
        <begin position="130"/>
        <end position="151"/>
    </location>
</feature>
<feature type="compositionally biased region" description="Acidic residues" evidence="5">
    <location>
        <begin position="326"/>
        <end position="336"/>
    </location>
</feature>
<dbReference type="Proteomes" id="UP000054279">
    <property type="component" value="Unassembled WGS sequence"/>
</dbReference>
<feature type="region of interest" description="Disordered" evidence="5">
    <location>
        <begin position="325"/>
        <end position="560"/>
    </location>
</feature>
<evidence type="ECO:0000256" key="5">
    <source>
        <dbReference type="SAM" id="MobiDB-lite"/>
    </source>
</evidence>
<protein>
    <submittedName>
        <fullName evidence="7">Unplaced genomic scaffold SPHSTscaffold_401, whole genome shotgun sequence</fullName>
    </submittedName>
</protein>
<feature type="compositionally biased region" description="Polar residues" evidence="5">
    <location>
        <begin position="422"/>
        <end position="446"/>
    </location>
</feature>
<evidence type="ECO:0000313" key="7">
    <source>
        <dbReference type="EMBL" id="KIJ24573.1"/>
    </source>
</evidence>
<keyword evidence="8" id="KW-1185">Reference proteome</keyword>
<dbReference type="EMBL" id="KN837476">
    <property type="protein sequence ID" value="KIJ24573.1"/>
    <property type="molecule type" value="Genomic_DNA"/>
</dbReference>
<feature type="transmembrane region" description="Helical" evidence="6">
    <location>
        <begin position="157"/>
        <end position="180"/>
    </location>
</feature>
<keyword evidence="4 6" id="KW-0472">Membrane</keyword>
<evidence type="ECO:0000256" key="2">
    <source>
        <dbReference type="ARBA" id="ARBA00022692"/>
    </source>
</evidence>
<reference evidence="7 8" key="1">
    <citation type="submission" date="2014-06" db="EMBL/GenBank/DDBJ databases">
        <title>Evolutionary Origins and Diversification of the Mycorrhizal Mutualists.</title>
        <authorList>
            <consortium name="DOE Joint Genome Institute"/>
            <consortium name="Mycorrhizal Genomics Consortium"/>
            <person name="Kohler A."/>
            <person name="Kuo A."/>
            <person name="Nagy L.G."/>
            <person name="Floudas D."/>
            <person name="Copeland A."/>
            <person name="Barry K.W."/>
            <person name="Cichocki N."/>
            <person name="Veneault-Fourrey C."/>
            <person name="LaButti K."/>
            <person name="Lindquist E.A."/>
            <person name="Lipzen A."/>
            <person name="Lundell T."/>
            <person name="Morin E."/>
            <person name="Murat C."/>
            <person name="Riley R."/>
            <person name="Ohm R."/>
            <person name="Sun H."/>
            <person name="Tunlid A."/>
            <person name="Henrissat B."/>
            <person name="Grigoriev I.V."/>
            <person name="Hibbett D.S."/>
            <person name="Martin F."/>
        </authorList>
    </citation>
    <scope>NUCLEOTIDE SEQUENCE [LARGE SCALE GENOMIC DNA]</scope>
    <source>
        <strain evidence="7 8">SS14</strain>
    </source>
</reference>
<feature type="compositionally biased region" description="Basic and acidic residues" evidence="5">
    <location>
        <begin position="546"/>
        <end position="557"/>
    </location>
</feature>
<gene>
    <name evidence="7" type="ORF">M422DRAFT_39132</name>
</gene>
<evidence type="ECO:0000256" key="1">
    <source>
        <dbReference type="ARBA" id="ARBA00004127"/>
    </source>
</evidence>
<dbReference type="GO" id="GO:0012505">
    <property type="term" value="C:endomembrane system"/>
    <property type="evidence" value="ECO:0007669"/>
    <property type="project" value="UniProtKB-SubCell"/>
</dbReference>
<proteinExistence type="predicted"/>
<evidence type="ECO:0000256" key="6">
    <source>
        <dbReference type="SAM" id="Phobius"/>
    </source>
</evidence>
<keyword evidence="3 6" id="KW-1133">Transmembrane helix</keyword>
<dbReference type="HOGENOM" id="CLU_469438_0_0_1"/>
<feature type="compositionally biased region" description="Low complexity" evidence="5">
    <location>
        <begin position="373"/>
        <end position="393"/>
    </location>
</feature>
<dbReference type="AlphaFoldDB" id="A0A0C9T6L2"/>
<sequence>MDSMQYPSQYPPAPPGLNQGLNPRDHYYSSGRTPSPTPSEVEALGAPLFNPKKYLNWRLWAKKENIKWFIIGAVILTISILVSVFDKQIVHALQPAGNWARKLKAGWLIPIAILFVISFPPLFGHEIVALLVGVIWGLGVGFAIVCAGTFLGEIGNFYTAVFSTCGMSIWVFALAAFLSLPKQFINVYIGVILEETGTGTETTRDKIISDSVLGVTILVTIAAVWYIRRAIEEVKPEVIHKRRKARQVKLVNAGYPGYPMDAPTTALLDPLAASSSSDLPLAPQPQRPNNSISFMEGQQRQRFGSGANMGYGGYTPTLMQGRYGESVDEDKAEEGWENTSRVGDLRGANWGGGKAKGDNDELDVGLRLPTHEASSSSSSSHSPAHSPSRFYPPSALPAPPVLYPPPPGPPRTQPVTVVAPSPQVSTSPSYAPPSGYQSQVATTVSPRSPAPQINPFADSYTDPNPNPNPNPAASLPPGTTRRGFQLSDPPVTIQHHYPEPSSDSQNTVQSLSMSAYPNSDNGDASYQRSQGGHYGDSSYGSSIGHDQLDQRRGHGIEATDASFYTAADSLESRGGSPPGLT</sequence>
<comment type="subcellular location">
    <subcellularLocation>
        <location evidence="1">Endomembrane system</location>
        <topology evidence="1">Multi-pass membrane protein</topology>
    </subcellularLocation>
</comment>
<feature type="transmembrane region" description="Helical" evidence="6">
    <location>
        <begin position="207"/>
        <end position="227"/>
    </location>
</feature>
<evidence type="ECO:0000256" key="4">
    <source>
        <dbReference type="ARBA" id="ARBA00023136"/>
    </source>
</evidence>
<dbReference type="PANTHER" id="PTHR47549:SF2">
    <property type="entry name" value="GOLGI APPARATUS MEMBRANE PROTEIN TVP38"/>
    <property type="match status" value="1"/>
</dbReference>
<feature type="compositionally biased region" description="Pro residues" evidence="5">
    <location>
        <begin position="394"/>
        <end position="412"/>
    </location>
</feature>
<dbReference type="OrthoDB" id="166803at2759"/>
<keyword evidence="2 6" id="KW-0812">Transmembrane</keyword>
<evidence type="ECO:0000313" key="8">
    <source>
        <dbReference type="Proteomes" id="UP000054279"/>
    </source>
</evidence>
<feature type="compositionally biased region" description="Polar residues" evidence="5">
    <location>
        <begin position="501"/>
        <end position="528"/>
    </location>
</feature>
<dbReference type="InterPro" id="IPR051076">
    <property type="entry name" value="Golgi_membrane_TVP38/TMEM64"/>
</dbReference>
<dbReference type="PANTHER" id="PTHR47549">
    <property type="entry name" value="GOLGI APPARATUS MEMBRANE PROTEIN TVP38-RELATED"/>
    <property type="match status" value="1"/>
</dbReference>
<organism evidence="7 8">
    <name type="scientific">Sphaerobolus stellatus (strain SS14)</name>
    <dbReference type="NCBI Taxonomy" id="990650"/>
    <lineage>
        <taxon>Eukaryota</taxon>
        <taxon>Fungi</taxon>
        <taxon>Dikarya</taxon>
        <taxon>Basidiomycota</taxon>
        <taxon>Agaricomycotina</taxon>
        <taxon>Agaricomycetes</taxon>
        <taxon>Phallomycetidae</taxon>
        <taxon>Geastrales</taxon>
        <taxon>Sphaerobolaceae</taxon>
        <taxon>Sphaerobolus</taxon>
    </lineage>
</organism>
<name>A0A0C9T6L2_SPHS4</name>
<feature type="compositionally biased region" description="Low complexity" evidence="5">
    <location>
        <begin position="529"/>
        <end position="545"/>
    </location>
</feature>
<evidence type="ECO:0000256" key="3">
    <source>
        <dbReference type="ARBA" id="ARBA00022989"/>
    </source>
</evidence>
<feature type="transmembrane region" description="Helical" evidence="6">
    <location>
        <begin position="105"/>
        <end position="123"/>
    </location>
</feature>
<accession>A0A0C9T6L2</accession>
<feature type="transmembrane region" description="Helical" evidence="6">
    <location>
        <begin position="66"/>
        <end position="85"/>
    </location>
</feature>